<reference evidence="2" key="1">
    <citation type="submission" date="2021-01" db="EMBL/GenBank/DDBJ databases">
        <title>Whole genome shotgun sequence of Virgisporangium ochraceum NBRC 16418.</title>
        <authorList>
            <person name="Komaki H."/>
            <person name="Tamura T."/>
        </authorList>
    </citation>
    <scope>NUCLEOTIDE SEQUENCE</scope>
    <source>
        <strain evidence="2">NBRC 16418</strain>
    </source>
</reference>
<organism evidence="2 3">
    <name type="scientific">Virgisporangium ochraceum</name>
    <dbReference type="NCBI Taxonomy" id="65505"/>
    <lineage>
        <taxon>Bacteria</taxon>
        <taxon>Bacillati</taxon>
        <taxon>Actinomycetota</taxon>
        <taxon>Actinomycetes</taxon>
        <taxon>Micromonosporales</taxon>
        <taxon>Micromonosporaceae</taxon>
        <taxon>Virgisporangium</taxon>
    </lineage>
</organism>
<feature type="domain" description="CheW-like" evidence="1">
    <location>
        <begin position="172"/>
        <end position="312"/>
    </location>
</feature>
<dbReference type="AlphaFoldDB" id="A0A8J4E8M3"/>
<dbReference type="GO" id="GO:0007165">
    <property type="term" value="P:signal transduction"/>
    <property type="evidence" value="ECO:0007669"/>
    <property type="project" value="InterPro"/>
</dbReference>
<dbReference type="GO" id="GO:0006935">
    <property type="term" value="P:chemotaxis"/>
    <property type="evidence" value="ECO:0007669"/>
    <property type="project" value="InterPro"/>
</dbReference>
<dbReference type="SMART" id="SM00260">
    <property type="entry name" value="CheW"/>
    <property type="match status" value="3"/>
</dbReference>
<accession>A0A8J4E8M3</accession>
<feature type="domain" description="CheW-like" evidence="1">
    <location>
        <begin position="12"/>
        <end position="149"/>
    </location>
</feature>
<name>A0A8J4E8M3_9ACTN</name>
<keyword evidence="3" id="KW-1185">Reference proteome</keyword>
<protein>
    <recommendedName>
        <fullName evidence="1">CheW-like domain-containing protein</fullName>
    </recommendedName>
</protein>
<dbReference type="InterPro" id="IPR036061">
    <property type="entry name" value="CheW-like_dom_sf"/>
</dbReference>
<evidence type="ECO:0000259" key="1">
    <source>
        <dbReference type="PROSITE" id="PS50851"/>
    </source>
</evidence>
<dbReference type="SUPFAM" id="SSF50341">
    <property type="entry name" value="CheW-like"/>
    <property type="match status" value="3"/>
</dbReference>
<dbReference type="EMBL" id="BOPH01000005">
    <property type="protein sequence ID" value="GIJ65514.1"/>
    <property type="molecule type" value="Genomic_DNA"/>
</dbReference>
<dbReference type="Pfam" id="PF01584">
    <property type="entry name" value="CheW"/>
    <property type="match status" value="3"/>
</dbReference>
<proteinExistence type="predicted"/>
<dbReference type="Proteomes" id="UP000635606">
    <property type="component" value="Unassembled WGS sequence"/>
</dbReference>
<feature type="domain" description="CheW-like" evidence="1">
    <location>
        <begin position="351"/>
        <end position="491"/>
    </location>
</feature>
<dbReference type="PANTHER" id="PTHR22617">
    <property type="entry name" value="CHEMOTAXIS SENSOR HISTIDINE KINASE-RELATED"/>
    <property type="match status" value="1"/>
</dbReference>
<evidence type="ECO:0000313" key="2">
    <source>
        <dbReference type="EMBL" id="GIJ65514.1"/>
    </source>
</evidence>
<evidence type="ECO:0000313" key="3">
    <source>
        <dbReference type="Proteomes" id="UP000635606"/>
    </source>
</evidence>
<dbReference type="PROSITE" id="PS50851">
    <property type="entry name" value="CHEW"/>
    <property type="match status" value="3"/>
</dbReference>
<comment type="caution">
    <text evidence="2">The sequence shown here is derived from an EMBL/GenBank/DDBJ whole genome shotgun (WGS) entry which is preliminary data.</text>
</comment>
<dbReference type="InterPro" id="IPR002545">
    <property type="entry name" value="CheW-lke_dom"/>
</dbReference>
<dbReference type="Gene3D" id="2.30.30.40">
    <property type="entry name" value="SH3 Domains"/>
    <property type="match status" value="2"/>
</dbReference>
<sequence length="491" mass="51417">MTAAAVSTESAAGLYGVFTVNDVQVALPLSELREVIPCPPSFEPLLASAPGLAGAVNLRHQVIPVVDLRLVLGMDNASLMDVIVIVAHEGHAFGLLATDVHGVVRVEPDELFEHAVGGSSLPLFSLSFERADTVVCVLDSAAVQALPGMPVVKDTGSGHNGPGRSGAIEAPDRTVMLLRCEPFGLCIDVTYVHSVIPELLVKSSPLDGPSVRGVVRLGDHEVPVIDPLAFLGLGSLPVGGAERGVALNFERGLIVLSVSDVVRIVPAPPEDVLPLPESGLPASGYLEGILSDSGTDPYLLLDGAAIRASEELDTLAALGLPVGGSESTKLFQPQEKPEEEEETGDGTVLKVVRKYLTYNAGTDVATPLAYITEILSYPEDLIPITAGGAVQGVFIHRGTAIPLVCLPTLLGRGEPPEREGARVLLVESSKGYVGFAVPALRAIEESVWEQPPQGELQMHAVLGTSPLVEVGDGEQSRMLPNVDLRAVGMAY</sequence>
<dbReference type="PANTHER" id="PTHR22617:SF23">
    <property type="entry name" value="CHEMOTAXIS PROTEIN CHEW"/>
    <property type="match status" value="1"/>
</dbReference>
<dbReference type="InterPro" id="IPR039315">
    <property type="entry name" value="CheW"/>
</dbReference>
<gene>
    <name evidence="2" type="ORF">Voc01_004310</name>
</gene>
<dbReference type="Gene3D" id="2.40.50.180">
    <property type="entry name" value="CheA-289, Domain 4"/>
    <property type="match status" value="3"/>
</dbReference>
<dbReference type="GO" id="GO:0005829">
    <property type="term" value="C:cytosol"/>
    <property type="evidence" value="ECO:0007669"/>
    <property type="project" value="TreeGrafter"/>
</dbReference>